<evidence type="ECO:0000313" key="10">
    <source>
        <dbReference type="EMBL" id="KFB40316.1"/>
    </source>
</evidence>
<feature type="chain" id="PRO_5001783701" evidence="8">
    <location>
        <begin position="19"/>
        <end position="199"/>
    </location>
</feature>
<keyword evidence="8" id="KW-0732">Signal</keyword>
<dbReference type="GO" id="GO:0005549">
    <property type="term" value="F:odorant binding"/>
    <property type="evidence" value="ECO:0007669"/>
    <property type="project" value="InterPro"/>
</dbReference>
<dbReference type="Proteomes" id="UP000030765">
    <property type="component" value="Unassembled WGS sequence"/>
</dbReference>
<evidence type="ECO:0000256" key="6">
    <source>
        <dbReference type="ARBA" id="ARBA00022725"/>
    </source>
</evidence>
<dbReference type="PANTHER" id="PTHR21066">
    <property type="entry name" value="ODORANT-BINDING PROTEIN 59A-RELATED"/>
    <property type="match status" value="1"/>
</dbReference>
<reference evidence="11" key="2">
    <citation type="submission" date="2020-05" db="UniProtKB">
        <authorList>
            <consortium name="EnsemblMetazoa"/>
        </authorList>
    </citation>
    <scope>IDENTIFICATION</scope>
</reference>
<dbReference type="EMBL" id="ATLV01015302">
    <property type="status" value="NOT_ANNOTATED_CDS"/>
    <property type="molecule type" value="Genomic_DNA"/>
</dbReference>
<dbReference type="SUPFAM" id="SSF47565">
    <property type="entry name" value="Insect pheromone/odorant-binding proteins"/>
    <property type="match status" value="1"/>
</dbReference>
<dbReference type="Gene3D" id="1.10.238.270">
    <property type="match status" value="1"/>
</dbReference>
<name>A0A084VQS2_ANOSI</name>
<dbReference type="VEuPathDB" id="VectorBase:ASIS006649"/>
<dbReference type="InterPro" id="IPR052295">
    <property type="entry name" value="Odorant-binding_protein"/>
</dbReference>
<feature type="signal peptide" evidence="8">
    <location>
        <begin position="1"/>
        <end position="18"/>
    </location>
</feature>
<dbReference type="InterPro" id="IPR036728">
    <property type="entry name" value="PBP_GOBP_sf"/>
</dbReference>
<evidence type="ECO:0000256" key="5">
    <source>
        <dbReference type="ARBA" id="ARBA00022606"/>
    </source>
</evidence>
<keyword evidence="5" id="KW-0716">Sensory transduction</keyword>
<dbReference type="GO" id="GO:0007608">
    <property type="term" value="P:sensory perception of smell"/>
    <property type="evidence" value="ECO:0007669"/>
    <property type="project" value="UniProtKB-KW"/>
</dbReference>
<keyword evidence="4" id="KW-0964">Secreted</keyword>
<dbReference type="AlphaFoldDB" id="A0A084VQS2"/>
<keyword evidence="6" id="KW-0552">Olfaction</keyword>
<dbReference type="EnsemblMetazoa" id="ASIC007804-RA">
    <property type="protein sequence ID" value="ASIC007804-PA"/>
    <property type="gene ID" value="ASIC007804"/>
</dbReference>
<organism evidence="10">
    <name type="scientific">Anopheles sinensis</name>
    <name type="common">Mosquito</name>
    <dbReference type="NCBI Taxonomy" id="74873"/>
    <lineage>
        <taxon>Eukaryota</taxon>
        <taxon>Metazoa</taxon>
        <taxon>Ecdysozoa</taxon>
        <taxon>Arthropoda</taxon>
        <taxon>Hexapoda</taxon>
        <taxon>Insecta</taxon>
        <taxon>Pterygota</taxon>
        <taxon>Neoptera</taxon>
        <taxon>Endopterygota</taxon>
        <taxon>Diptera</taxon>
        <taxon>Nematocera</taxon>
        <taxon>Culicoidea</taxon>
        <taxon>Culicidae</taxon>
        <taxon>Anophelinae</taxon>
        <taxon>Anopheles</taxon>
    </lineage>
</organism>
<evidence type="ECO:0000313" key="11">
    <source>
        <dbReference type="EnsemblMetazoa" id="ASIC007804-PA"/>
    </source>
</evidence>
<dbReference type="EMBL" id="KE525006">
    <property type="protein sequence ID" value="KFB40316.1"/>
    <property type="molecule type" value="Genomic_DNA"/>
</dbReference>
<dbReference type="OrthoDB" id="7735119at2759"/>
<evidence type="ECO:0000256" key="4">
    <source>
        <dbReference type="ARBA" id="ARBA00022525"/>
    </source>
</evidence>
<proteinExistence type="inferred from homology"/>
<comment type="similarity">
    <text evidence="2">Belongs to the PBP/GOBP family.</text>
</comment>
<feature type="domain" description="OBP47-like" evidence="9">
    <location>
        <begin position="41"/>
        <end position="180"/>
    </location>
</feature>
<protein>
    <submittedName>
        <fullName evidence="10">AGAP012659-PA-like protein</fullName>
    </submittedName>
</protein>
<dbReference type="VEuPathDB" id="VectorBase:ASIC007804"/>
<dbReference type="GO" id="GO:0005576">
    <property type="term" value="C:extracellular region"/>
    <property type="evidence" value="ECO:0007669"/>
    <property type="project" value="UniProtKB-SubCell"/>
</dbReference>
<dbReference type="Pfam" id="PF22651">
    <property type="entry name" value="OBP47_like"/>
    <property type="match status" value="1"/>
</dbReference>
<evidence type="ECO:0000259" key="9">
    <source>
        <dbReference type="Pfam" id="PF22651"/>
    </source>
</evidence>
<accession>A0A084VQS2</accession>
<dbReference type="PANTHER" id="PTHR21066:SF3">
    <property type="entry name" value="IP02236P"/>
    <property type="match status" value="1"/>
</dbReference>
<gene>
    <name evidence="10" type="ORF">ZHAS_00007804</name>
</gene>
<evidence type="ECO:0000256" key="7">
    <source>
        <dbReference type="ARBA" id="ARBA00023157"/>
    </source>
</evidence>
<reference evidence="10 12" key="1">
    <citation type="journal article" date="2014" name="BMC Genomics">
        <title>Genome sequence of Anopheles sinensis provides insight into genetics basis of mosquito competence for malaria parasites.</title>
        <authorList>
            <person name="Zhou D."/>
            <person name="Zhang D."/>
            <person name="Ding G."/>
            <person name="Shi L."/>
            <person name="Hou Q."/>
            <person name="Ye Y."/>
            <person name="Xu Y."/>
            <person name="Zhou H."/>
            <person name="Xiong C."/>
            <person name="Li S."/>
            <person name="Yu J."/>
            <person name="Hong S."/>
            <person name="Yu X."/>
            <person name="Zou P."/>
            <person name="Chen C."/>
            <person name="Chang X."/>
            <person name="Wang W."/>
            <person name="Lv Y."/>
            <person name="Sun Y."/>
            <person name="Ma L."/>
            <person name="Shen B."/>
            <person name="Zhu C."/>
        </authorList>
    </citation>
    <scope>NUCLEOTIDE SEQUENCE [LARGE SCALE GENOMIC DNA]</scope>
</reference>
<keyword evidence="7" id="KW-1015">Disulfide bond</keyword>
<evidence type="ECO:0000256" key="8">
    <source>
        <dbReference type="SAM" id="SignalP"/>
    </source>
</evidence>
<dbReference type="InterPro" id="IPR054577">
    <property type="entry name" value="OBP47-like_dom"/>
</dbReference>
<keyword evidence="3" id="KW-0813">Transport</keyword>
<keyword evidence="12" id="KW-1185">Reference proteome</keyword>
<evidence type="ECO:0000256" key="3">
    <source>
        <dbReference type="ARBA" id="ARBA00022448"/>
    </source>
</evidence>
<dbReference type="OMA" id="VLARNCC"/>
<sequence length="199" mass="21369">MSPYVVILVAASLGLVAGHPGGHEKCFANLTVTVDECCQIPMLAEKSIIESCRKQLPFKREHGKGAKGHGSHGSCIASCILTAMGGFKNEKLDVAGFKKSVEKVSKANPAFTKLIGQAIDECSASGQVDPAFTREPKSDDKTPSCSVAPKIFINCVYSSLFEKCPSSAWTAKTECTALKDKLKSGCPYFALRKHPKRED</sequence>
<comment type="subcellular location">
    <subcellularLocation>
        <location evidence="1">Secreted</location>
    </subcellularLocation>
</comment>
<evidence type="ECO:0000256" key="1">
    <source>
        <dbReference type="ARBA" id="ARBA00004613"/>
    </source>
</evidence>
<evidence type="ECO:0000256" key="2">
    <source>
        <dbReference type="ARBA" id="ARBA00008098"/>
    </source>
</evidence>
<evidence type="ECO:0000313" key="12">
    <source>
        <dbReference type="Proteomes" id="UP000030765"/>
    </source>
</evidence>